<feature type="compositionally biased region" description="Basic and acidic residues" evidence="7">
    <location>
        <begin position="773"/>
        <end position="783"/>
    </location>
</feature>
<dbReference type="Proteomes" id="UP001178507">
    <property type="component" value="Unassembled WGS sequence"/>
</dbReference>
<comment type="caution">
    <text evidence="10">The sequence shown here is derived from an EMBL/GenBank/DDBJ whole genome shotgun (WGS) entry which is preliminary data.</text>
</comment>
<dbReference type="InterPro" id="IPR023088">
    <property type="entry name" value="PDEase"/>
</dbReference>
<proteinExistence type="inferred from homology"/>
<dbReference type="SUPFAM" id="SSF109604">
    <property type="entry name" value="HD-domain/PDEase-like"/>
    <property type="match status" value="1"/>
</dbReference>
<evidence type="ECO:0000256" key="8">
    <source>
        <dbReference type="SAM" id="Phobius"/>
    </source>
</evidence>
<dbReference type="EMBL" id="CAUJNA010003360">
    <property type="protein sequence ID" value="CAJ1400112.1"/>
    <property type="molecule type" value="Genomic_DNA"/>
</dbReference>
<dbReference type="GO" id="GO:0046872">
    <property type="term" value="F:metal ion binding"/>
    <property type="evidence" value="ECO:0007669"/>
    <property type="project" value="UniProtKB-KW"/>
</dbReference>
<dbReference type="InterPro" id="IPR002073">
    <property type="entry name" value="PDEase_catalytic_dom"/>
</dbReference>
<dbReference type="GO" id="GO:0004114">
    <property type="term" value="F:3',5'-cyclic-nucleotide phosphodiesterase activity"/>
    <property type="evidence" value="ECO:0007669"/>
    <property type="project" value="InterPro"/>
</dbReference>
<organism evidence="10 11">
    <name type="scientific">Effrenium voratum</name>
    <dbReference type="NCBI Taxonomy" id="2562239"/>
    <lineage>
        <taxon>Eukaryota</taxon>
        <taxon>Sar</taxon>
        <taxon>Alveolata</taxon>
        <taxon>Dinophyceae</taxon>
        <taxon>Suessiales</taxon>
        <taxon>Symbiodiniaceae</taxon>
        <taxon>Effrenium</taxon>
    </lineage>
</organism>
<feature type="binding site" evidence="4">
    <location>
        <begin position="503"/>
        <end position="507"/>
    </location>
    <ligand>
        <name>AMP</name>
        <dbReference type="ChEBI" id="CHEBI:456215"/>
    </ligand>
</feature>
<dbReference type="PROSITE" id="PS00126">
    <property type="entry name" value="PDEASE_I_1"/>
    <property type="match status" value="1"/>
</dbReference>
<feature type="active site" description="Proton donor" evidence="3">
    <location>
        <position position="503"/>
    </location>
</feature>
<dbReference type="PANTHER" id="PTHR11347">
    <property type="entry name" value="CYCLIC NUCLEOTIDE PHOSPHODIESTERASE"/>
    <property type="match status" value="1"/>
</dbReference>
<evidence type="ECO:0000256" key="2">
    <source>
        <dbReference type="ARBA" id="ARBA00022801"/>
    </source>
</evidence>
<feature type="binding site" evidence="5">
    <location>
        <position position="544"/>
    </location>
    <ligand>
        <name>Zn(2+)</name>
        <dbReference type="ChEBI" id="CHEBI:29105"/>
        <label>2</label>
    </ligand>
</feature>
<feature type="binding site" evidence="5">
    <location>
        <position position="507"/>
    </location>
    <ligand>
        <name>Zn(2+)</name>
        <dbReference type="ChEBI" id="CHEBI:29105"/>
        <label>1</label>
    </ligand>
</feature>
<evidence type="ECO:0000313" key="10">
    <source>
        <dbReference type="EMBL" id="CAJ1400112.1"/>
    </source>
</evidence>
<feature type="binding site" evidence="4">
    <location>
        <position position="544"/>
    </location>
    <ligand>
        <name>AMP</name>
        <dbReference type="ChEBI" id="CHEBI:456215"/>
    </ligand>
</feature>
<evidence type="ECO:0000256" key="3">
    <source>
        <dbReference type="PIRSR" id="PIRSR623088-1"/>
    </source>
</evidence>
<dbReference type="InterPro" id="IPR023174">
    <property type="entry name" value="PDEase_CS"/>
</dbReference>
<evidence type="ECO:0000256" key="4">
    <source>
        <dbReference type="PIRSR" id="PIRSR623088-2"/>
    </source>
</evidence>
<protein>
    <recommendedName>
        <fullName evidence="6">Phosphodiesterase</fullName>
        <ecNumber evidence="6">3.1.4.-</ecNumber>
    </recommendedName>
</protein>
<dbReference type="PRINTS" id="PR00387">
    <property type="entry name" value="PDIESTERASE1"/>
</dbReference>
<feature type="binding site" evidence="5">
    <location>
        <position position="672"/>
    </location>
    <ligand>
        <name>Zn(2+)</name>
        <dbReference type="ChEBI" id="CHEBI:29105"/>
        <label>1</label>
    </ligand>
</feature>
<feature type="transmembrane region" description="Helical" evidence="8">
    <location>
        <begin position="303"/>
        <end position="322"/>
    </location>
</feature>
<dbReference type="CDD" id="cd00077">
    <property type="entry name" value="HDc"/>
    <property type="match status" value="1"/>
</dbReference>
<evidence type="ECO:0000256" key="1">
    <source>
        <dbReference type="ARBA" id="ARBA00022723"/>
    </source>
</evidence>
<evidence type="ECO:0000256" key="6">
    <source>
        <dbReference type="RuleBase" id="RU363067"/>
    </source>
</evidence>
<feature type="domain" description="PDEase" evidence="9">
    <location>
        <begin position="403"/>
        <end position="766"/>
    </location>
</feature>
<comment type="cofactor">
    <cofactor evidence="6">
        <name>a divalent metal cation</name>
        <dbReference type="ChEBI" id="CHEBI:60240"/>
    </cofactor>
    <text evidence="6">Binds 2 divalent metal cations per subunit. Site 1 may preferentially bind zinc ions, while site 2 has a preference for magnesium and/or manganese ions.</text>
</comment>
<feature type="region of interest" description="Disordered" evidence="7">
    <location>
        <begin position="767"/>
        <end position="815"/>
    </location>
</feature>
<dbReference type="GO" id="GO:0007165">
    <property type="term" value="P:signal transduction"/>
    <property type="evidence" value="ECO:0007669"/>
    <property type="project" value="InterPro"/>
</dbReference>
<feature type="transmembrane region" description="Helical" evidence="8">
    <location>
        <begin position="67"/>
        <end position="90"/>
    </location>
</feature>
<dbReference type="AlphaFoldDB" id="A0AA36J5S0"/>
<evidence type="ECO:0000256" key="5">
    <source>
        <dbReference type="PIRSR" id="PIRSR623088-3"/>
    </source>
</evidence>
<dbReference type="InterPro" id="IPR003607">
    <property type="entry name" value="HD/PDEase_dom"/>
</dbReference>
<name>A0AA36J5S0_9DINO</name>
<dbReference type="InterPro" id="IPR036971">
    <property type="entry name" value="PDEase_catalytic_dom_sf"/>
</dbReference>
<comment type="similarity">
    <text evidence="6">Belongs to the cyclic nucleotide phosphodiesterase family.</text>
</comment>
<keyword evidence="8" id="KW-1133">Transmembrane helix</keyword>
<sequence length="815" mass="91401">MSKPGNVIGRSSQEKLLPARQATGISDRRCPTNVLNNKIFKYVMAVSLIVALFGGPLFTLLDIPDTGAGLAILDLVMVLATVMFLVELTLNYMASYWYRWSFFFAMDILGTASMALEISFLMGGVDTVHAVVLRSARAAKLGARAGRIFKLVMCCFRAPEGSDKGFQAKVLAQRITTSIATRVAMLTIFLIAILPLLDLPVYPRADQSMVLWARNLEEAFATNQTRFAAETSSLIAFYENNDYAPFALEGFSFLLDSPVSAPARIRNQLLVEVPVCLTDRPACKEGIKAGILFNFTGASQISAIMEVVLVVVIVLVMILMTFDLGRVLNVMMVRPLEKMFSGLLKNAQSLMDLCSSAESSDSDEDDETRSTELELIERALDKLARIAKQALNKNVISKEEMANKSEYEKAVLVEILGAEVSDPQGTHLTAPDWAQSGPQRDMESKLQTWEFNTLDQDEAGLERMAMHIFFDSEFGVASEFCEDAIFKSFFDAVKPQYKEVPYHCFAHACDVLHTVFRFCGLTNGRLWMRKVDQYALLISALCHDMGHEGRTNPFLVESKDTLAITYNDKSPLENMHCARLFTLCTDEKTNAFGKASPELYKEARKVAVAAILHTDNANHFEMIKDISQVYEAHEKCCEDQAGTKAGMRSDYRDKILEANRLLWLELFLHLADVSNPLKPFDTCRAWAWRVLDEFFQQGDAEKAAGLPVGMLNDRDKVNRPGSQHGFIVFLVSPLVRQSVNLFPQMTELHMQMTYNLGQWRDAWVKDAQPSAEDQAKKDEDISRSNEVTQKLLARRNPPEPALSRKTRTFNNRDTE</sequence>
<feature type="transmembrane region" description="Helical" evidence="8">
    <location>
        <begin position="179"/>
        <end position="199"/>
    </location>
</feature>
<accession>A0AA36J5S0</accession>
<evidence type="ECO:0000259" key="9">
    <source>
        <dbReference type="PROSITE" id="PS51845"/>
    </source>
</evidence>
<feature type="binding site" evidence="4">
    <location>
        <position position="672"/>
    </location>
    <ligand>
        <name>AMP</name>
        <dbReference type="ChEBI" id="CHEBI:456215"/>
    </ligand>
</feature>
<dbReference type="EC" id="3.1.4.-" evidence="6"/>
<feature type="transmembrane region" description="Helical" evidence="8">
    <location>
        <begin position="102"/>
        <end position="125"/>
    </location>
</feature>
<feature type="transmembrane region" description="Helical" evidence="8">
    <location>
        <begin position="39"/>
        <end position="61"/>
    </location>
</feature>
<reference evidence="10" key="1">
    <citation type="submission" date="2023-08" db="EMBL/GenBank/DDBJ databases">
        <authorList>
            <person name="Chen Y."/>
            <person name="Shah S."/>
            <person name="Dougan E. K."/>
            <person name="Thang M."/>
            <person name="Chan C."/>
        </authorList>
    </citation>
    <scope>NUCLEOTIDE SEQUENCE</scope>
</reference>
<evidence type="ECO:0000256" key="7">
    <source>
        <dbReference type="SAM" id="MobiDB-lite"/>
    </source>
</evidence>
<keyword evidence="2 6" id="KW-0378">Hydrolase</keyword>
<keyword evidence="1 5" id="KW-0479">Metal-binding</keyword>
<gene>
    <name evidence="10" type="ORF">EVOR1521_LOCUS23529</name>
</gene>
<keyword evidence="8" id="KW-0472">Membrane</keyword>
<dbReference type="Pfam" id="PF00233">
    <property type="entry name" value="PDEase_I"/>
    <property type="match status" value="1"/>
</dbReference>
<evidence type="ECO:0000313" key="11">
    <source>
        <dbReference type="Proteomes" id="UP001178507"/>
    </source>
</evidence>
<keyword evidence="11" id="KW-1185">Reference proteome</keyword>
<feature type="binding site" evidence="4">
    <location>
        <position position="723"/>
    </location>
    <ligand>
        <name>AMP</name>
        <dbReference type="ChEBI" id="CHEBI:456215"/>
    </ligand>
</feature>
<feature type="binding site" evidence="5">
    <location>
        <position position="543"/>
    </location>
    <ligand>
        <name>Zn(2+)</name>
        <dbReference type="ChEBI" id="CHEBI:29105"/>
        <label>1</label>
    </ligand>
</feature>
<keyword evidence="8" id="KW-0812">Transmembrane</keyword>
<dbReference type="Gene3D" id="1.10.1300.10">
    <property type="entry name" value="3'5'-cyclic nucleotide phosphodiesterase, catalytic domain"/>
    <property type="match status" value="1"/>
</dbReference>
<dbReference type="PROSITE" id="PS51845">
    <property type="entry name" value="PDEASE_I_2"/>
    <property type="match status" value="1"/>
</dbReference>
<feature type="binding site" evidence="5">
    <location>
        <position position="544"/>
    </location>
    <ligand>
        <name>Zn(2+)</name>
        <dbReference type="ChEBI" id="CHEBI:29105"/>
        <label>1</label>
    </ligand>
</feature>